<evidence type="ECO:0000313" key="2">
    <source>
        <dbReference type="Proteomes" id="UP000510844"/>
    </source>
</evidence>
<gene>
    <name evidence="1" type="ORF">H1D33_03655</name>
</gene>
<evidence type="ECO:0000313" key="1">
    <source>
        <dbReference type="EMBL" id="QLQ38000.1"/>
    </source>
</evidence>
<accession>A0A7L6B8X5</accession>
<dbReference type="AlphaFoldDB" id="A0A7L6B8X5"/>
<dbReference type="RefSeq" id="WP_181570445.1">
    <property type="nucleotide sequence ID" value="NZ_CP059322.2"/>
</dbReference>
<organism evidence="1 2">
    <name type="scientific">Micromonospora robiginosa</name>
    <dbReference type="NCBI Taxonomy" id="2749844"/>
    <lineage>
        <taxon>Bacteria</taxon>
        <taxon>Bacillati</taxon>
        <taxon>Actinomycetota</taxon>
        <taxon>Actinomycetes</taxon>
        <taxon>Micromonosporales</taxon>
        <taxon>Micromonosporaceae</taxon>
        <taxon>Micromonospora</taxon>
    </lineage>
</organism>
<protein>
    <submittedName>
        <fullName evidence="1">Uncharacterized protein</fullName>
    </submittedName>
</protein>
<reference evidence="1 2" key="2">
    <citation type="journal article" date="2021" name="Mar. Drugs">
        <title>A New Micromonospora Strain with Antibiotic Activity Isolated from the Microbiome of a Mid-Atlantic Deep-Sea Sponge.</title>
        <authorList>
            <person name="Back C.R."/>
            <person name="Stennett H.L."/>
            <person name="Williams S.E."/>
            <person name="Wang L."/>
            <person name="Ojeda Gomez J."/>
            <person name="Abdulle O.M."/>
            <person name="Duffy T."/>
            <person name="Neal C."/>
            <person name="Mantell J."/>
            <person name="Jepson M.A."/>
            <person name="Hendry K.R."/>
            <person name="Powell D."/>
            <person name="Stach J.E.M."/>
            <person name="Essex-Lopresti A.E."/>
            <person name="Willis C.L."/>
            <person name="Curnow P."/>
            <person name="Race P.R."/>
        </authorList>
    </citation>
    <scope>NUCLEOTIDE SEQUENCE [LARGE SCALE GENOMIC DNA]</scope>
    <source>
        <strain evidence="1 2">28ISP2-46</strain>
    </source>
</reference>
<name>A0A7L6B8X5_9ACTN</name>
<dbReference type="EMBL" id="CP059322">
    <property type="protein sequence ID" value="QLQ38000.1"/>
    <property type="molecule type" value="Genomic_DNA"/>
</dbReference>
<keyword evidence="2" id="KW-1185">Reference proteome</keyword>
<reference evidence="2" key="1">
    <citation type="submission" date="2020-07" db="EMBL/GenBank/DDBJ databases">
        <title>A new Micromonospora strain with potent antibiotic activity isolated from the microbiome of a mid-Atlantic deep-sea sponge.</title>
        <authorList>
            <person name="Back C.R."/>
            <person name="Stennett H.L."/>
            <person name="Williams S.E."/>
            <person name="Wang L."/>
            <person name="Ojeda Gomez J."/>
            <person name="Abdulle O.M."/>
            <person name="Duffy T."/>
            <person name="Hendry K.R."/>
            <person name="Powell D."/>
            <person name="Stach J.E."/>
            <person name="Essex-Lopresti A.E."/>
            <person name="Willis C.L."/>
            <person name="Curnow P."/>
            <person name="Race P.R."/>
        </authorList>
    </citation>
    <scope>NUCLEOTIDE SEQUENCE [LARGE SCALE GENOMIC DNA]</scope>
    <source>
        <strain evidence="2">28ISP2-46</strain>
    </source>
</reference>
<sequence length="219" mass="21478">MPTGAQSTVTVSGLTGVVNGDLVLHFFAQLNASATVTEPVSGLTVRGDATSGANLGGRIRSRVAASEPGSYVWTTSATPKLGAWVGAYRGLDVTTPVAAASMVAGVSGTSQTTPAVDVPAGGWLVYGVATRHAPGAAGASTWSSSASGEAERAELATNAGSADVTLAVWDSGGPLTAATGVTRTLTSSLSEGNAVVFAIALKPDAAAPAVEPAPGIPIF</sequence>
<dbReference type="KEGG" id="mfeu:H1D33_03655"/>
<dbReference type="Proteomes" id="UP000510844">
    <property type="component" value="Chromosome"/>
</dbReference>
<proteinExistence type="predicted"/>